<comment type="similarity">
    <text evidence="2">Belongs to the TPX2 family.</text>
</comment>
<evidence type="ECO:0000256" key="3">
    <source>
        <dbReference type="ARBA" id="ARBA00022490"/>
    </source>
</evidence>
<proteinExistence type="inferred from homology"/>
<feature type="compositionally biased region" description="Basic and acidic residues" evidence="7">
    <location>
        <begin position="1"/>
        <end position="14"/>
    </location>
</feature>
<feature type="compositionally biased region" description="Low complexity" evidence="7">
    <location>
        <begin position="328"/>
        <end position="339"/>
    </location>
</feature>
<comment type="subcellular location">
    <subcellularLocation>
        <location evidence="1">Cytoplasm</location>
        <location evidence="1">Cytoskeleton</location>
    </subcellularLocation>
</comment>
<dbReference type="Proteomes" id="UP001370490">
    <property type="component" value="Unassembled WGS sequence"/>
</dbReference>
<sequence length="366" mass="40120">MGREFTDNYMERKPNGVSRVISPGNGTRIEKESVEEDYEVKECTAEKSVDNKDGKQDVLGVKSMNFETDLPEGENGKSESQKSSTPTKAGLKSPTDGKANCTVPQPFALATEKRASCVTRHPGTETASSGGNSEQSPNNMLSPNSKSPKKSQPNSPPLSRKPVQHDHKKFVDDDDAWSVASSTAASVRTNRSRTTVASTPIFRCDERLEKRKEYYTKLEEKHQALEAEKSQFEARQKEEQEADIKQLRKTMVFKANPIPSFYSEGPPPKVELKKLPVTRPVSPKLNKGRRKSCGDAVNPPKEEKISPRGIRHSIGTYREDGAKNKIPSSARSGSGSGKAKPVKASTKTASEQKPGQTATDDVTVQS</sequence>
<keyword evidence="10" id="KW-1185">Reference proteome</keyword>
<evidence type="ECO:0000256" key="4">
    <source>
        <dbReference type="ARBA" id="ARBA00022701"/>
    </source>
</evidence>
<evidence type="ECO:0000256" key="2">
    <source>
        <dbReference type="ARBA" id="ARBA00005885"/>
    </source>
</evidence>
<dbReference type="InterPro" id="IPR027329">
    <property type="entry name" value="TPX2_C"/>
</dbReference>
<feature type="compositionally biased region" description="Low complexity" evidence="7">
    <location>
        <begin position="136"/>
        <end position="153"/>
    </location>
</feature>
<dbReference type="InterPro" id="IPR044806">
    <property type="entry name" value="WVD2/WDL1-4"/>
</dbReference>
<evidence type="ECO:0000256" key="1">
    <source>
        <dbReference type="ARBA" id="ARBA00004245"/>
    </source>
</evidence>
<organism evidence="9 10">
    <name type="scientific">Dillenia turbinata</name>
    <dbReference type="NCBI Taxonomy" id="194707"/>
    <lineage>
        <taxon>Eukaryota</taxon>
        <taxon>Viridiplantae</taxon>
        <taxon>Streptophyta</taxon>
        <taxon>Embryophyta</taxon>
        <taxon>Tracheophyta</taxon>
        <taxon>Spermatophyta</taxon>
        <taxon>Magnoliopsida</taxon>
        <taxon>eudicotyledons</taxon>
        <taxon>Gunneridae</taxon>
        <taxon>Pentapetalae</taxon>
        <taxon>Dilleniales</taxon>
        <taxon>Dilleniaceae</taxon>
        <taxon>Dillenia</taxon>
    </lineage>
</organism>
<feature type="coiled-coil region" evidence="6">
    <location>
        <begin position="208"/>
        <end position="250"/>
    </location>
</feature>
<feature type="region of interest" description="Disordered" evidence="7">
    <location>
        <begin position="257"/>
        <end position="366"/>
    </location>
</feature>
<feature type="compositionally biased region" description="Basic and acidic residues" evidence="7">
    <location>
        <begin position="40"/>
        <end position="56"/>
    </location>
</feature>
<dbReference type="GO" id="GO:0005874">
    <property type="term" value="C:microtubule"/>
    <property type="evidence" value="ECO:0007669"/>
    <property type="project" value="UniProtKB-KW"/>
</dbReference>
<keyword evidence="6" id="KW-0175">Coiled coil</keyword>
<evidence type="ECO:0000259" key="8">
    <source>
        <dbReference type="Pfam" id="PF06886"/>
    </source>
</evidence>
<evidence type="ECO:0000256" key="6">
    <source>
        <dbReference type="SAM" id="Coils"/>
    </source>
</evidence>
<dbReference type="GO" id="GO:0000226">
    <property type="term" value="P:microtubule cytoskeleton organization"/>
    <property type="evidence" value="ECO:0007669"/>
    <property type="project" value="InterPro"/>
</dbReference>
<feature type="compositionally biased region" description="Low complexity" evidence="7">
    <location>
        <begin position="177"/>
        <end position="195"/>
    </location>
</feature>
<protein>
    <submittedName>
        <fullName evidence="9">TPX2, C-terminal</fullName>
    </submittedName>
</protein>
<dbReference type="AlphaFoldDB" id="A0AAN8YW97"/>
<keyword evidence="4" id="KW-0493">Microtubule</keyword>
<evidence type="ECO:0000313" key="9">
    <source>
        <dbReference type="EMBL" id="KAK6915391.1"/>
    </source>
</evidence>
<evidence type="ECO:0000256" key="7">
    <source>
        <dbReference type="SAM" id="MobiDB-lite"/>
    </source>
</evidence>
<gene>
    <name evidence="9" type="ORF">RJ641_020508</name>
</gene>
<feature type="compositionally biased region" description="Polar residues" evidence="7">
    <location>
        <begin position="125"/>
        <end position="135"/>
    </location>
</feature>
<evidence type="ECO:0000313" key="10">
    <source>
        <dbReference type="Proteomes" id="UP001370490"/>
    </source>
</evidence>
<keyword evidence="3" id="KW-0963">Cytoplasm</keyword>
<dbReference type="Pfam" id="PF06886">
    <property type="entry name" value="TPX2"/>
    <property type="match status" value="1"/>
</dbReference>
<comment type="caution">
    <text evidence="9">The sequence shown here is derived from an EMBL/GenBank/DDBJ whole genome shotgun (WGS) entry which is preliminary data.</text>
</comment>
<keyword evidence="5" id="KW-0206">Cytoskeleton</keyword>
<accession>A0AAN8YW97</accession>
<feature type="region of interest" description="Disordered" evidence="7">
    <location>
        <begin position="1"/>
        <end position="195"/>
    </location>
</feature>
<dbReference type="PANTHER" id="PTHR46372">
    <property type="entry name" value="PROTEIN WVD2-LIKE 3"/>
    <property type="match status" value="1"/>
</dbReference>
<reference evidence="9 10" key="1">
    <citation type="submission" date="2023-12" db="EMBL/GenBank/DDBJ databases">
        <title>A high-quality genome assembly for Dillenia turbinata (Dilleniales).</title>
        <authorList>
            <person name="Chanderbali A."/>
        </authorList>
    </citation>
    <scope>NUCLEOTIDE SEQUENCE [LARGE SCALE GENOMIC DNA]</scope>
    <source>
        <strain evidence="9">LSX21</strain>
        <tissue evidence="9">Leaf</tissue>
    </source>
</reference>
<feature type="compositionally biased region" description="Polar residues" evidence="7">
    <location>
        <begin position="345"/>
        <end position="366"/>
    </location>
</feature>
<feature type="domain" description="TPX2 C-terminal" evidence="8">
    <location>
        <begin position="202"/>
        <end position="270"/>
    </location>
</feature>
<dbReference type="EMBL" id="JBAMMX010000025">
    <property type="protein sequence ID" value="KAK6915391.1"/>
    <property type="molecule type" value="Genomic_DNA"/>
</dbReference>
<evidence type="ECO:0000256" key="5">
    <source>
        <dbReference type="ARBA" id="ARBA00023212"/>
    </source>
</evidence>
<dbReference type="GO" id="GO:0008017">
    <property type="term" value="F:microtubule binding"/>
    <property type="evidence" value="ECO:0007669"/>
    <property type="project" value="InterPro"/>
</dbReference>
<name>A0AAN8YW97_9MAGN</name>
<dbReference type="PANTHER" id="PTHR46372:SF6">
    <property type="entry name" value="PROTEIN WVD2-LIKE 1"/>
    <property type="match status" value="1"/>
</dbReference>